<evidence type="ECO:0008006" key="3">
    <source>
        <dbReference type="Google" id="ProtNLM"/>
    </source>
</evidence>
<reference evidence="1 2" key="1">
    <citation type="submission" date="2018-05" db="EMBL/GenBank/DDBJ databases">
        <title>Coraliomargarita sinensis sp. nov., isolated from a marine solar saltern.</title>
        <authorList>
            <person name="Zhou L.Y."/>
        </authorList>
    </citation>
    <scope>NUCLEOTIDE SEQUENCE [LARGE SCALE GENOMIC DNA]</scope>
    <source>
        <strain evidence="1 2">WN38</strain>
    </source>
</reference>
<accession>A0A317ZKY8</accession>
<dbReference type="Pfam" id="PF13174">
    <property type="entry name" value="TPR_6"/>
    <property type="match status" value="1"/>
</dbReference>
<comment type="caution">
    <text evidence="1">The sequence shown here is derived from an EMBL/GenBank/DDBJ whole genome shotgun (WGS) entry which is preliminary data.</text>
</comment>
<dbReference type="InterPro" id="IPR019734">
    <property type="entry name" value="TPR_rpt"/>
</dbReference>
<evidence type="ECO:0000313" key="2">
    <source>
        <dbReference type="Proteomes" id="UP000247099"/>
    </source>
</evidence>
<protein>
    <recommendedName>
        <fullName evidence="3">Outer membrane lipoprotein BamD-like domain-containing protein</fullName>
    </recommendedName>
</protein>
<proteinExistence type="predicted"/>
<sequence length="858" mass="93994">MWTFASSQSAVAAPLTSDAAYVTDEVAALKYDWKIEAGRAALRSGLSATATDIFSSLYEDPSLPNGDRADITLHYVAALIAQSEYDRASEILSNSPNLEAPARRGLYQASIAYGKAPDRGYDTIRAELAGVDPDALSPLDLPWYYLLKGVLADAGDKPKEAESFFQQAEKSAASSFQSALFSSLVMRQKLLHSPTDENLLVEIREKFESLSGQSAAFPFLREYVVLLHGMGKDAEAIRVLESELANVGAGYSIDERASLLLLKGLILGLDSSAGWASLKELVRAGIDSEATVIALQLLGSVPEREADLMAMLNEIISRPEPHPLIAQLYYMRCQLALANPEMTALAEADARYLLEQFPGLSEINSVYRLLAYAALQRNPPRYRVAADYLLGLREQSTDPQKVAQLNRLIGDCYFLNRDYANAVDFYVSAHSSAKPLSEVGNVLLRLVISQIKSGRVEAALENIDQADFAGQMSDADRWRAEWSLALALQSNGQADQALERLRSLVGRDTSSVPVALDLRLRWLEAHLSLQLGDSSGIAEKLEVLLARIDSLPEDALGPVESSRLKSELLLLQAKTLIALEDAESAFDVIAVIRADFSDLIAAKRTYFTESAYHASVGDFRAAQQILKDFAADYPDSDLVPQALFEAALHCQRQGPDSYGEAVVLLDRLVQEHPDSDLVYYSGLKQGDLLRLMNDFAGAQLVYENLINSFPTHRLRYAAELSRADCIAALAQDSGDQLVEATAILERLVDRPDLPVEVQIEAGYKWGSILLRNEDFASAKTVYGLVASRYLFDSENAAALTSVGRYWLSRTIFSLGDLLEEGGEAAEAVKLYRKLVAFNLPGRSLALSRISQLQLAESP</sequence>
<gene>
    <name evidence="1" type="ORF">DDZ13_02130</name>
</gene>
<dbReference type="Proteomes" id="UP000247099">
    <property type="component" value="Unassembled WGS sequence"/>
</dbReference>
<name>A0A317ZKY8_9BACT</name>
<organism evidence="1 2">
    <name type="scientific">Coraliomargarita sinensis</name>
    <dbReference type="NCBI Taxonomy" id="2174842"/>
    <lineage>
        <taxon>Bacteria</taxon>
        <taxon>Pseudomonadati</taxon>
        <taxon>Verrucomicrobiota</taxon>
        <taxon>Opitutia</taxon>
        <taxon>Puniceicoccales</taxon>
        <taxon>Coraliomargaritaceae</taxon>
        <taxon>Coraliomargarita</taxon>
    </lineage>
</organism>
<dbReference type="AlphaFoldDB" id="A0A317ZKY8"/>
<evidence type="ECO:0000313" key="1">
    <source>
        <dbReference type="EMBL" id="PXA05692.1"/>
    </source>
</evidence>
<dbReference type="Gene3D" id="1.25.40.10">
    <property type="entry name" value="Tetratricopeptide repeat domain"/>
    <property type="match status" value="2"/>
</dbReference>
<dbReference type="EMBL" id="QHJQ01000001">
    <property type="protein sequence ID" value="PXA05692.1"/>
    <property type="molecule type" value="Genomic_DNA"/>
</dbReference>
<dbReference type="InterPro" id="IPR011990">
    <property type="entry name" value="TPR-like_helical_dom_sf"/>
</dbReference>
<dbReference type="SUPFAM" id="SSF48452">
    <property type="entry name" value="TPR-like"/>
    <property type="match status" value="2"/>
</dbReference>
<keyword evidence="2" id="KW-1185">Reference proteome</keyword>
<dbReference type="InParanoid" id="A0A317ZKY8"/>